<dbReference type="PANTHER" id="PTHR15840">
    <property type="entry name" value="CGI-121 FAMILY MEMBER"/>
    <property type="match status" value="1"/>
</dbReference>
<comment type="similarity">
    <text evidence="2 8">Belongs to the CGI121/TPRKB family.</text>
</comment>
<evidence type="ECO:0000256" key="6">
    <source>
        <dbReference type="ARBA" id="ARBA00023242"/>
    </source>
</evidence>
<dbReference type="Proteomes" id="UP001306508">
    <property type="component" value="Unassembled WGS sequence"/>
</dbReference>
<keyword evidence="10" id="KW-1185">Reference proteome</keyword>
<keyword evidence="6 8" id="KW-0539">Nucleus</keyword>
<evidence type="ECO:0000256" key="3">
    <source>
        <dbReference type="ARBA" id="ARBA00015316"/>
    </source>
</evidence>
<sequence length="176" mass="20247">MLETTIPQFQDFTIKIYLFKDVKNSKEIRSNVAEYPFAFINGRTICSLEQIMAALYRVLIEKHYNKIRTKSLTSECLLCLAPTSNIGEVFKRFGLKDDTREIVCVEIIKVNNNTTDHISIESIVQGTEIEVTDDHLKQFCDKDLIRDIYKFDPSFQLSSMADLTRAVVNSIQLRGL</sequence>
<name>A0AAN7ZS51_9SACH</name>
<gene>
    <name evidence="9" type="ORF">RI543_003044</name>
</gene>
<accession>A0AAN7ZS51</accession>
<dbReference type="EMBL" id="JAWIZZ010000047">
    <property type="protein sequence ID" value="KAK5779159.1"/>
    <property type="molecule type" value="Genomic_DNA"/>
</dbReference>
<dbReference type="GO" id="GO:0002949">
    <property type="term" value="P:tRNA threonylcarbamoyladenosine modification"/>
    <property type="evidence" value="ECO:0007669"/>
    <property type="project" value="TreeGrafter"/>
</dbReference>
<organism evidence="9 10">
    <name type="scientific">Arxiozyma heterogenica</name>
    <dbReference type="NCBI Taxonomy" id="278026"/>
    <lineage>
        <taxon>Eukaryota</taxon>
        <taxon>Fungi</taxon>
        <taxon>Dikarya</taxon>
        <taxon>Ascomycota</taxon>
        <taxon>Saccharomycotina</taxon>
        <taxon>Saccharomycetes</taxon>
        <taxon>Saccharomycetales</taxon>
        <taxon>Saccharomycetaceae</taxon>
        <taxon>Arxiozyma</taxon>
    </lineage>
</organism>
<dbReference type="GO" id="GO:0000408">
    <property type="term" value="C:EKC/KEOPS complex"/>
    <property type="evidence" value="ECO:0007669"/>
    <property type="project" value="TreeGrafter"/>
</dbReference>
<evidence type="ECO:0000256" key="1">
    <source>
        <dbReference type="ARBA" id="ARBA00004123"/>
    </source>
</evidence>
<comment type="function">
    <text evidence="7">Component of the EKC/KEOPS complex that is required for the formation of a threonylcarbamoyl group on adenosine at position 37 (t(6)A37) in tRNAs that read codons beginning with adenine. The complex is probably involved in the transfer of the threonylcarbamoyl moiety of threonylcarbamoyl-AMP (TC-AMP) to the N6 group of A37. CGI121 acts as an allosteric effector that regulates the t(6)A activity of the complex. The EKC/KEOPS complex also promotes both telomere uncapping and telomere elongation. The complex is required for efficient recruitment of transcriptional coactivators. CGI121 is not required for tRNA modification.</text>
</comment>
<dbReference type="InterPro" id="IPR013926">
    <property type="entry name" value="CGI121/TPRKB"/>
</dbReference>
<evidence type="ECO:0000256" key="4">
    <source>
        <dbReference type="ARBA" id="ARBA00016009"/>
    </source>
</evidence>
<protein>
    <recommendedName>
        <fullName evidence="4">EKC/KEOPS complex subunit CGI121</fullName>
    </recommendedName>
    <alternativeName>
        <fullName evidence="3">EKC/KEOPS complex subunit cgi121</fullName>
    </alternativeName>
</protein>
<dbReference type="GO" id="GO:0005634">
    <property type="term" value="C:nucleus"/>
    <property type="evidence" value="ECO:0007669"/>
    <property type="project" value="UniProtKB-SubCell"/>
</dbReference>
<evidence type="ECO:0000313" key="10">
    <source>
        <dbReference type="Proteomes" id="UP001306508"/>
    </source>
</evidence>
<proteinExistence type="inferred from homology"/>
<dbReference type="SUPFAM" id="SSF143870">
    <property type="entry name" value="PF0523-like"/>
    <property type="match status" value="1"/>
</dbReference>
<dbReference type="PANTHER" id="PTHR15840:SF10">
    <property type="entry name" value="EKC_KEOPS COMPLEX SUBUNIT TPRKB"/>
    <property type="match status" value="1"/>
</dbReference>
<dbReference type="Pfam" id="PF08617">
    <property type="entry name" value="CGI-121"/>
    <property type="match status" value="1"/>
</dbReference>
<keyword evidence="5" id="KW-0819">tRNA processing</keyword>
<dbReference type="Gene3D" id="3.30.2380.10">
    <property type="entry name" value="CGI121/TPRKB"/>
    <property type="match status" value="1"/>
</dbReference>
<evidence type="ECO:0000256" key="7">
    <source>
        <dbReference type="ARBA" id="ARBA00025043"/>
    </source>
</evidence>
<evidence type="ECO:0000256" key="8">
    <source>
        <dbReference type="RuleBase" id="RU004398"/>
    </source>
</evidence>
<evidence type="ECO:0000256" key="5">
    <source>
        <dbReference type="ARBA" id="ARBA00022694"/>
    </source>
</evidence>
<comment type="caution">
    <text evidence="9">The sequence shown here is derived from an EMBL/GenBank/DDBJ whole genome shotgun (WGS) entry which is preliminary data.</text>
</comment>
<dbReference type="InterPro" id="IPR036504">
    <property type="entry name" value="CGI121/TPRKB_sf"/>
</dbReference>
<evidence type="ECO:0000313" key="9">
    <source>
        <dbReference type="EMBL" id="KAK5779159.1"/>
    </source>
</evidence>
<dbReference type="AlphaFoldDB" id="A0AAN7ZS51"/>
<comment type="subcellular location">
    <subcellularLocation>
        <location evidence="1">Nucleus</location>
    </subcellularLocation>
</comment>
<reference evidence="10" key="1">
    <citation type="submission" date="2023-07" db="EMBL/GenBank/DDBJ databases">
        <title>A draft genome of Kazachstania heterogenica Y-27499.</title>
        <authorList>
            <person name="Donic C."/>
            <person name="Kralova J.S."/>
            <person name="Fidel L."/>
            <person name="Ben-Dor S."/>
            <person name="Jung S."/>
        </authorList>
    </citation>
    <scope>NUCLEOTIDE SEQUENCE [LARGE SCALE GENOMIC DNA]</scope>
    <source>
        <strain evidence="10">Y27499</strain>
    </source>
</reference>
<dbReference type="GO" id="GO:0005829">
    <property type="term" value="C:cytosol"/>
    <property type="evidence" value="ECO:0007669"/>
    <property type="project" value="TreeGrafter"/>
</dbReference>
<evidence type="ECO:0000256" key="2">
    <source>
        <dbReference type="ARBA" id="ARBA00005546"/>
    </source>
</evidence>